<organism evidence="2 3">
    <name type="scientific">Candidatus Yanofskybacteria bacterium GW2011_GWD1_39_16</name>
    <dbReference type="NCBI Taxonomy" id="1619030"/>
    <lineage>
        <taxon>Bacteria</taxon>
        <taxon>Candidatus Yanofskyibacteriota</taxon>
    </lineage>
</organism>
<reference evidence="2 3" key="1">
    <citation type="journal article" date="2015" name="Nature">
        <title>rRNA introns, odd ribosomes, and small enigmatic genomes across a large radiation of phyla.</title>
        <authorList>
            <person name="Brown C.T."/>
            <person name="Hug L.A."/>
            <person name="Thomas B.C."/>
            <person name="Sharon I."/>
            <person name="Castelle C.J."/>
            <person name="Singh A."/>
            <person name="Wilkins M.J."/>
            <person name="Williams K.H."/>
            <person name="Banfield J.F."/>
        </authorList>
    </citation>
    <scope>NUCLEOTIDE SEQUENCE [LARGE SCALE GENOMIC DNA]</scope>
</reference>
<dbReference type="InterPro" id="IPR002711">
    <property type="entry name" value="HNH"/>
</dbReference>
<dbReference type="Gene3D" id="1.10.30.50">
    <property type="match status" value="1"/>
</dbReference>
<evidence type="ECO:0000259" key="1">
    <source>
        <dbReference type="SMART" id="SM00507"/>
    </source>
</evidence>
<dbReference type="PANTHER" id="PTHR33877">
    <property type="entry name" value="SLL1193 PROTEIN"/>
    <property type="match status" value="1"/>
</dbReference>
<evidence type="ECO:0000313" key="2">
    <source>
        <dbReference type="EMBL" id="KKR09567.1"/>
    </source>
</evidence>
<gene>
    <name evidence="2" type="ORF">UT35_C0002G0017</name>
</gene>
<accession>A0A837HUS6</accession>
<dbReference type="GO" id="GO:0004519">
    <property type="term" value="F:endonuclease activity"/>
    <property type="evidence" value="ECO:0007669"/>
    <property type="project" value="InterPro"/>
</dbReference>
<dbReference type="InterPro" id="IPR003615">
    <property type="entry name" value="HNH_nuc"/>
</dbReference>
<evidence type="ECO:0000313" key="3">
    <source>
        <dbReference type="Proteomes" id="UP000033996"/>
    </source>
</evidence>
<dbReference type="GO" id="GO:0003676">
    <property type="term" value="F:nucleic acid binding"/>
    <property type="evidence" value="ECO:0007669"/>
    <property type="project" value="InterPro"/>
</dbReference>
<proteinExistence type="predicted"/>
<dbReference type="CDD" id="cd00085">
    <property type="entry name" value="HNHc"/>
    <property type="match status" value="1"/>
</dbReference>
<dbReference type="Pfam" id="PF01844">
    <property type="entry name" value="HNH"/>
    <property type="match status" value="1"/>
</dbReference>
<dbReference type="SMART" id="SM00507">
    <property type="entry name" value="HNHc"/>
    <property type="match status" value="1"/>
</dbReference>
<dbReference type="AlphaFoldDB" id="A0A837HUS6"/>
<sequence length="131" mass="15609">MKERQTQKNRRGLKKFGLRKCLLCKEVFALNESNFFHNFTGKGCNGFGWYCKECHKIKNRKYYRYTRLKDRFDFLKKYNFTCQYCGRKAPEVVFHIDHIYPISKGGTSNKNNLTLSCDECNIGKGNKIYEF</sequence>
<name>A0A837HUS6_9BACT</name>
<dbReference type="InterPro" id="IPR052892">
    <property type="entry name" value="NA-targeting_endonuclease"/>
</dbReference>
<dbReference type="GO" id="GO:0008270">
    <property type="term" value="F:zinc ion binding"/>
    <property type="evidence" value="ECO:0007669"/>
    <property type="project" value="InterPro"/>
</dbReference>
<dbReference type="Proteomes" id="UP000033996">
    <property type="component" value="Unassembled WGS sequence"/>
</dbReference>
<feature type="domain" description="HNH nuclease" evidence="1">
    <location>
        <begin position="69"/>
        <end position="122"/>
    </location>
</feature>
<dbReference type="PANTHER" id="PTHR33877:SF1">
    <property type="entry name" value="TYPE IV METHYL-DIRECTED RESTRICTION ENZYME ECOKMCRA"/>
    <property type="match status" value="1"/>
</dbReference>
<protein>
    <recommendedName>
        <fullName evidence="1">HNH nuclease domain-containing protein</fullName>
    </recommendedName>
</protein>
<comment type="caution">
    <text evidence="2">The sequence shown here is derived from an EMBL/GenBank/DDBJ whole genome shotgun (WGS) entry which is preliminary data.</text>
</comment>
<dbReference type="EMBL" id="LBWL01000002">
    <property type="protein sequence ID" value="KKR09567.1"/>
    <property type="molecule type" value="Genomic_DNA"/>
</dbReference>